<organism evidence="6 7">
    <name type="scientific">Achromobacter agilis</name>
    <dbReference type="NCBI Taxonomy" id="1353888"/>
    <lineage>
        <taxon>Bacteria</taxon>
        <taxon>Pseudomonadati</taxon>
        <taxon>Pseudomonadota</taxon>
        <taxon>Betaproteobacteria</taxon>
        <taxon>Burkholderiales</taxon>
        <taxon>Alcaligenaceae</taxon>
        <taxon>Achromobacter</taxon>
    </lineage>
</organism>
<dbReference type="Gene3D" id="3.40.190.10">
    <property type="entry name" value="Periplasmic binding protein-like II"/>
    <property type="match status" value="1"/>
</dbReference>
<dbReference type="Gene3D" id="1.10.10.10">
    <property type="entry name" value="Winged helix-like DNA-binding domain superfamily/Winged helix DNA-binding domain"/>
    <property type="match status" value="1"/>
</dbReference>
<reference evidence="6 7" key="1">
    <citation type="submission" date="2018-07" db="EMBL/GenBank/DDBJ databases">
        <authorList>
            <person name="Peeters C."/>
        </authorList>
    </citation>
    <scope>NUCLEOTIDE SEQUENCE [LARGE SCALE GENOMIC DNA]</scope>
    <source>
        <strain evidence="6 7">LMG 3411</strain>
    </source>
</reference>
<evidence type="ECO:0000259" key="5">
    <source>
        <dbReference type="PROSITE" id="PS50931"/>
    </source>
</evidence>
<gene>
    <name evidence="6" type="primary">tsaR_2</name>
    <name evidence="6" type="ORF">AGI3411_01445</name>
</gene>
<dbReference type="InterPro" id="IPR005119">
    <property type="entry name" value="LysR_subst-bd"/>
</dbReference>
<keyword evidence="3" id="KW-0238">DNA-binding</keyword>
<comment type="similarity">
    <text evidence="1">Belongs to the LysR transcriptional regulatory family.</text>
</comment>
<dbReference type="RefSeq" id="WP_165359089.1">
    <property type="nucleotide sequence ID" value="NZ_UFQB01000004.1"/>
</dbReference>
<dbReference type="PRINTS" id="PR00039">
    <property type="entry name" value="HTHLYSR"/>
</dbReference>
<dbReference type="InterPro" id="IPR000847">
    <property type="entry name" value="LysR_HTH_N"/>
</dbReference>
<dbReference type="InterPro" id="IPR050950">
    <property type="entry name" value="HTH-type_LysR_regulators"/>
</dbReference>
<dbReference type="Proteomes" id="UP000289184">
    <property type="component" value="Unassembled WGS sequence"/>
</dbReference>
<keyword evidence="7" id="KW-1185">Reference proteome</keyword>
<dbReference type="SUPFAM" id="SSF53850">
    <property type="entry name" value="Periplasmic binding protein-like II"/>
    <property type="match status" value="1"/>
</dbReference>
<keyword evidence="2" id="KW-0805">Transcription regulation</keyword>
<evidence type="ECO:0000256" key="1">
    <source>
        <dbReference type="ARBA" id="ARBA00009437"/>
    </source>
</evidence>
<sequence length="303" mass="32836">MRLQHLHLLLAIAQTGSLRASAQILNVTQPALTKALRQLEDEFGTALVLRMPKGVRLTSAGELLAARAGTAMRELERGREEVAWHLRHAEAQVTVGVSPVAAILLAPGAVERFGVRWPQVRLCVRDTLYPRALEQVRAGELDLALGPLPTGGAGRDLLVQPLFDSDIVIAARRSHPLARAKKLAKLVDADWVLTGPAGGPGDPRNLRFDPSGERSPQVRLECESFATLLALMPRLDVVGIMPKGFFERYGPAMDLIELPIADTLGSTTIHALYRADTPLTVPAQRLLDAFVAEAAAQRNIVPH</sequence>
<accession>A0A446C877</accession>
<dbReference type="GO" id="GO:0005829">
    <property type="term" value="C:cytosol"/>
    <property type="evidence" value="ECO:0007669"/>
    <property type="project" value="TreeGrafter"/>
</dbReference>
<evidence type="ECO:0000256" key="3">
    <source>
        <dbReference type="ARBA" id="ARBA00023125"/>
    </source>
</evidence>
<evidence type="ECO:0000256" key="2">
    <source>
        <dbReference type="ARBA" id="ARBA00023015"/>
    </source>
</evidence>
<name>A0A446C877_9BURK</name>
<dbReference type="EMBL" id="UFQB01000004">
    <property type="protein sequence ID" value="SSW64097.1"/>
    <property type="molecule type" value="Genomic_DNA"/>
</dbReference>
<dbReference type="InterPro" id="IPR036388">
    <property type="entry name" value="WH-like_DNA-bd_sf"/>
</dbReference>
<evidence type="ECO:0000313" key="6">
    <source>
        <dbReference type="EMBL" id="SSW64097.1"/>
    </source>
</evidence>
<keyword evidence="4" id="KW-0804">Transcription</keyword>
<dbReference type="GO" id="GO:0003677">
    <property type="term" value="F:DNA binding"/>
    <property type="evidence" value="ECO:0007669"/>
    <property type="project" value="UniProtKB-KW"/>
</dbReference>
<dbReference type="InterPro" id="IPR036390">
    <property type="entry name" value="WH_DNA-bd_sf"/>
</dbReference>
<dbReference type="SUPFAM" id="SSF46785">
    <property type="entry name" value="Winged helix' DNA-binding domain"/>
    <property type="match status" value="1"/>
</dbReference>
<dbReference type="PROSITE" id="PS50931">
    <property type="entry name" value="HTH_LYSR"/>
    <property type="match status" value="1"/>
</dbReference>
<protein>
    <submittedName>
        <fullName evidence="6">HTH-type transcriptional regulator TsaR</fullName>
    </submittedName>
</protein>
<dbReference type="Pfam" id="PF00126">
    <property type="entry name" value="HTH_1"/>
    <property type="match status" value="1"/>
</dbReference>
<evidence type="ECO:0000313" key="7">
    <source>
        <dbReference type="Proteomes" id="UP000289184"/>
    </source>
</evidence>
<dbReference type="PANTHER" id="PTHR30419:SF30">
    <property type="entry name" value="LYSR FAMILY TRANSCRIPTIONAL REGULATOR"/>
    <property type="match status" value="1"/>
</dbReference>
<feature type="domain" description="HTH lysR-type" evidence="5">
    <location>
        <begin position="1"/>
        <end position="58"/>
    </location>
</feature>
<dbReference type="PANTHER" id="PTHR30419">
    <property type="entry name" value="HTH-TYPE TRANSCRIPTIONAL REGULATOR YBHD"/>
    <property type="match status" value="1"/>
</dbReference>
<proteinExistence type="inferred from homology"/>
<dbReference type="GO" id="GO:0003700">
    <property type="term" value="F:DNA-binding transcription factor activity"/>
    <property type="evidence" value="ECO:0007669"/>
    <property type="project" value="InterPro"/>
</dbReference>
<dbReference type="Pfam" id="PF03466">
    <property type="entry name" value="LysR_substrate"/>
    <property type="match status" value="1"/>
</dbReference>
<dbReference type="AlphaFoldDB" id="A0A446C877"/>
<evidence type="ECO:0000256" key="4">
    <source>
        <dbReference type="ARBA" id="ARBA00023163"/>
    </source>
</evidence>